<keyword evidence="2" id="KW-0677">Repeat</keyword>
<dbReference type="OrthoDB" id="6306965at2"/>
<dbReference type="Proteomes" id="UP000093523">
    <property type="component" value="Unassembled WGS sequence"/>
</dbReference>
<organism evidence="4 5">
    <name type="scientific">Aliivibrio logei</name>
    <name type="common">Vibrio logei</name>
    <dbReference type="NCBI Taxonomy" id="688"/>
    <lineage>
        <taxon>Bacteria</taxon>
        <taxon>Pseudomonadati</taxon>
        <taxon>Pseudomonadota</taxon>
        <taxon>Gammaproteobacteria</taxon>
        <taxon>Vibrionales</taxon>
        <taxon>Vibrionaceae</taxon>
        <taxon>Aliivibrio</taxon>
    </lineage>
</organism>
<evidence type="ECO:0000313" key="4">
    <source>
        <dbReference type="EMBL" id="OCH21753.1"/>
    </source>
</evidence>
<name>A0A1B9P0A3_ALILO</name>
<protein>
    <submittedName>
        <fullName evidence="4">Uncharacterized protein</fullName>
    </submittedName>
</protein>
<keyword evidence="3" id="KW-0732">Signal</keyword>
<dbReference type="Gene3D" id="2.60.40.2390">
    <property type="match status" value="1"/>
</dbReference>
<feature type="chain" id="PRO_5008632344" evidence="3">
    <location>
        <begin position="23"/>
        <end position="473"/>
    </location>
</feature>
<dbReference type="GO" id="GO:0035591">
    <property type="term" value="F:signaling adaptor activity"/>
    <property type="evidence" value="ECO:0007669"/>
    <property type="project" value="TreeGrafter"/>
</dbReference>
<reference evidence="4 5" key="1">
    <citation type="submission" date="2016-06" db="EMBL/GenBank/DDBJ databases">
        <authorList>
            <person name="Kjaerup R.B."/>
            <person name="Dalgaard T.S."/>
            <person name="Juul-Madsen H.R."/>
        </authorList>
    </citation>
    <scope>NUCLEOTIDE SEQUENCE [LARGE SCALE GENOMIC DNA]</scope>
    <source>
        <strain evidence="4 5">1S159</strain>
    </source>
</reference>
<dbReference type="PANTHER" id="PTHR47566">
    <property type="match status" value="1"/>
</dbReference>
<dbReference type="SUPFAM" id="SSF52058">
    <property type="entry name" value="L domain-like"/>
    <property type="match status" value="1"/>
</dbReference>
<feature type="signal peptide" evidence="3">
    <location>
        <begin position="1"/>
        <end position="22"/>
    </location>
</feature>
<dbReference type="AlphaFoldDB" id="A0A1B9P0A3"/>
<dbReference type="Gene3D" id="3.80.10.10">
    <property type="entry name" value="Ribonuclease Inhibitor"/>
    <property type="match status" value="1"/>
</dbReference>
<proteinExistence type="predicted"/>
<keyword evidence="1" id="KW-0433">Leucine-rich repeat</keyword>
<comment type="caution">
    <text evidence="4">The sequence shown here is derived from an EMBL/GenBank/DDBJ whole genome shotgun (WGS) entry which is preliminary data.</text>
</comment>
<dbReference type="RefSeq" id="WP_065610366.1">
    <property type="nucleotide sequence ID" value="NZ_CAWMPN010000008.1"/>
</dbReference>
<gene>
    <name evidence="4" type="ORF">A6E04_07775</name>
</gene>
<dbReference type="InterPro" id="IPR032675">
    <property type="entry name" value="LRR_dom_sf"/>
</dbReference>
<evidence type="ECO:0000313" key="5">
    <source>
        <dbReference type="Proteomes" id="UP000093523"/>
    </source>
</evidence>
<evidence type="ECO:0000256" key="2">
    <source>
        <dbReference type="ARBA" id="ARBA00022737"/>
    </source>
</evidence>
<accession>A0A1B9P0A3</accession>
<evidence type="ECO:0000256" key="3">
    <source>
        <dbReference type="SAM" id="SignalP"/>
    </source>
</evidence>
<dbReference type="EMBL" id="MAJU01000008">
    <property type="protein sequence ID" value="OCH21753.1"/>
    <property type="molecule type" value="Genomic_DNA"/>
</dbReference>
<evidence type="ECO:0000256" key="1">
    <source>
        <dbReference type="ARBA" id="ARBA00022614"/>
    </source>
</evidence>
<dbReference type="PANTHER" id="PTHR47566:SF1">
    <property type="entry name" value="PROTEIN NUD1"/>
    <property type="match status" value="1"/>
</dbReference>
<sequence>MKMSTLTLGFLSLGFLNTFSYASQPVLISDVDFNDPQFSLCVEKQNQPVLEKIKALNCNRMGIHSVDEIQFMPALKVILLSNNQIETIDTSAVVNLERLVIEGNQLSSLDLSSNQHLNFINVRNNQLKTLDLSQQSQLIKIKADYNQLSEIDFGSSEALVAVEVNNNQLTRIDVSQLTKLKEVIAFNNPLTDIILPSTNELELLSVEGTPYAKNQTGTLVGKGISNIESPRVSIIEGGLISKNDDKYDMFASQLVTPSVGQYIGIRYAVEPPIQDNDKAADPHSKMRVKFPITVRMTHPEIIDPKTGKRSTVSSWTDTMFKHNNNLAMWYFGDKSELVSGRWTLEILYAGSVLAKRSFEVANLDELAAEKKRELESRKELLKVVLTMNKTLCGGTKFRRCMEFSSTDHCEVNIEPYKKRCMSIAFDKAKKQAEKGTSKDIIRMVFSHYTACVGSSYIQESKLDAKKVGLCFRQ</sequence>
<dbReference type="InterPro" id="IPR052574">
    <property type="entry name" value="CDIRP"/>
</dbReference>